<comment type="caution">
    <text evidence="2">The sequence shown here is derived from an EMBL/GenBank/DDBJ whole genome shotgun (WGS) entry which is preliminary data.</text>
</comment>
<dbReference type="OrthoDB" id="25157at2759"/>
<organism evidence="2 3">
    <name type="scientific">Opisthorchis felineus</name>
    <dbReference type="NCBI Taxonomy" id="147828"/>
    <lineage>
        <taxon>Eukaryota</taxon>
        <taxon>Metazoa</taxon>
        <taxon>Spiralia</taxon>
        <taxon>Lophotrochozoa</taxon>
        <taxon>Platyhelminthes</taxon>
        <taxon>Trematoda</taxon>
        <taxon>Digenea</taxon>
        <taxon>Opisthorchiida</taxon>
        <taxon>Opisthorchiata</taxon>
        <taxon>Opisthorchiidae</taxon>
        <taxon>Opisthorchis</taxon>
    </lineage>
</organism>
<dbReference type="EMBL" id="SJOL01003129">
    <property type="protein sequence ID" value="TGZ72978.1"/>
    <property type="molecule type" value="Genomic_DNA"/>
</dbReference>
<dbReference type="AlphaFoldDB" id="A0A4S2MF16"/>
<feature type="non-terminal residue" evidence="2">
    <location>
        <position position="1"/>
    </location>
</feature>
<accession>A0A4S2MF16</accession>
<feature type="region of interest" description="Disordered" evidence="1">
    <location>
        <begin position="1"/>
        <end position="24"/>
    </location>
</feature>
<evidence type="ECO:0000313" key="3">
    <source>
        <dbReference type="Proteomes" id="UP000308267"/>
    </source>
</evidence>
<dbReference type="STRING" id="147828.A0A4S2MF16"/>
<name>A0A4S2MF16_OPIFE</name>
<evidence type="ECO:0000313" key="2">
    <source>
        <dbReference type="EMBL" id="TGZ72978.1"/>
    </source>
</evidence>
<proteinExistence type="predicted"/>
<gene>
    <name evidence="2" type="ORF">CRM22_001768</name>
</gene>
<reference evidence="2 3" key="1">
    <citation type="journal article" date="2019" name="BMC Genomics">
        <title>New insights from Opisthorchis felineus genome: update on genomics of the epidemiologically important liver flukes.</title>
        <authorList>
            <person name="Ershov N.I."/>
            <person name="Mordvinov V.A."/>
            <person name="Prokhortchouk E.B."/>
            <person name="Pakharukova M.Y."/>
            <person name="Gunbin K.V."/>
            <person name="Ustyantsev K."/>
            <person name="Genaev M.A."/>
            <person name="Blinov A.G."/>
            <person name="Mazur A."/>
            <person name="Boulygina E."/>
            <person name="Tsygankova S."/>
            <person name="Khrameeva E."/>
            <person name="Chekanov N."/>
            <person name="Fan G."/>
            <person name="Xiao A."/>
            <person name="Zhang H."/>
            <person name="Xu X."/>
            <person name="Yang H."/>
            <person name="Solovyev V."/>
            <person name="Lee S.M."/>
            <person name="Liu X."/>
            <person name="Afonnikov D.A."/>
            <person name="Skryabin K.G."/>
        </authorList>
    </citation>
    <scope>NUCLEOTIDE SEQUENCE [LARGE SCALE GENOMIC DNA]</scope>
    <source>
        <strain evidence="2">AK-0245</strain>
        <tissue evidence="2">Whole organism</tissue>
    </source>
</reference>
<sequence length="165" mass="18170">LQNIHSDAFRRLSNIPPPDQAPLETGQCESSLVWNNLALVHHRSGQFHLSGLQLRRALRETDKTVRDAVPQLRSGLTNATHGRTVAQLLTCNKDILSQFTSHPSNEARSAFRCGDIRSQVHDYLSDGSHSLETGEMIGLSDSAWTLLIKAGQVRGIRMTCTSTGN</sequence>
<keyword evidence="3" id="KW-1185">Reference proteome</keyword>
<protein>
    <submittedName>
        <fullName evidence="2">Uncharacterized protein</fullName>
    </submittedName>
</protein>
<evidence type="ECO:0000256" key="1">
    <source>
        <dbReference type="SAM" id="MobiDB-lite"/>
    </source>
</evidence>
<dbReference type="Proteomes" id="UP000308267">
    <property type="component" value="Unassembled WGS sequence"/>
</dbReference>